<evidence type="ECO:0000256" key="3">
    <source>
        <dbReference type="ARBA" id="ARBA00022741"/>
    </source>
</evidence>
<evidence type="ECO:0000256" key="6">
    <source>
        <dbReference type="PROSITE-ProRule" id="PRU00409"/>
    </source>
</evidence>
<evidence type="ECO:0000256" key="2">
    <source>
        <dbReference type="ARBA" id="ARBA00022598"/>
    </source>
</evidence>
<feature type="non-terminal residue" evidence="9">
    <location>
        <position position="1"/>
    </location>
</feature>
<feature type="domain" description="ATP-grasp" evidence="7">
    <location>
        <begin position="1"/>
        <end position="56"/>
    </location>
</feature>
<dbReference type="AlphaFoldDB" id="A0A656K2C7"/>
<dbReference type="GO" id="GO:0004075">
    <property type="term" value="F:biotin carboxylase activity"/>
    <property type="evidence" value="ECO:0007669"/>
    <property type="project" value="UniProtKB-EC"/>
</dbReference>
<keyword evidence="4 6" id="KW-0067">ATP-binding</keyword>
<dbReference type="EC" id="6.3.4.14" evidence="1"/>
<dbReference type="PROSITE" id="PS50975">
    <property type="entry name" value="ATP_GRASP"/>
    <property type="match status" value="1"/>
</dbReference>
<evidence type="ECO:0000313" key="10">
    <source>
        <dbReference type="Proteomes" id="UP000018849"/>
    </source>
</evidence>
<feature type="domain" description="Biotin carboxylation" evidence="8">
    <location>
        <begin position="1"/>
        <end position="140"/>
    </location>
</feature>
<evidence type="ECO:0000256" key="1">
    <source>
        <dbReference type="ARBA" id="ARBA00013263"/>
    </source>
</evidence>
<accession>A0A656K2C7</accession>
<dbReference type="Gene3D" id="3.30.470.20">
    <property type="entry name" value="ATP-grasp fold, B domain"/>
    <property type="match status" value="1"/>
</dbReference>
<dbReference type="InterPro" id="IPR011764">
    <property type="entry name" value="Biotin_carboxylation_dom"/>
</dbReference>
<sequence>KACRQIGYQGVGTFEFLFENDEFYFIEMNTRLQVEHPVTEMTSGIDIVQQQIRMAMGERLSFSQADISVSGHSLECRINAEDPRSFMPTPGQVTRWQIPGGFGVRVDSHVSHGYRVPPYYDSMVAKVITHGASRDEALAR</sequence>
<dbReference type="SUPFAM" id="SSF56059">
    <property type="entry name" value="Glutathione synthetase ATP-binding domain-like"/>
    <property type="match status" value="1"/>
</dbReference>
<reference evidence="9 10" key="1">
    <citation type="journal article" date="2013" name="PLoS Pathog.">
        <title>Genomic analysis of the Kiwifruit pathogen Pseudomonas syringae pv. actinidiae provides insight into the origins of an emergent plant disease.</title>
        <authorList>
            <person name="McCann H.C."/>
            <person name="Rikkerink E.H."/>
            <person name="Bertels F."/>
            <person name="Fiers M."/>
            <person name="Lu A."/>
            <person name="Rees-George J."/>
            <person name="Andersen M.T."/>
            <person name="Gleave A.P."/>
            <person name="Haubold B."/>
            <person name="Wohlers M.W."/>
            <person name="Guttman D.S."/>
            <person name="Wang P.W."/>
            <person name="Straub C."/>
            <person name="Vanneste J.L."/>
            <person name="Rainey P.B."/>
            <person name="Templeton M.D."/>
        </authorList>
    </citation>
    <scope>NUCLEOTIDE SEQUENCE [LARGE SCALE GENOMIC DNA]</scope>
    <source>
        <strain evidence="9 10">ICMP 19096</strain>
    </source>
</reference>
<dbReference type="PANTHER" id="PTHR48095:SF2">
    <property type="entry name" value="BIOTIN CARBOXYLASE, CHLOROPLASTIC"/>
    <property type="match status" value="1"/>
</dbReference>
<protein>
    <recommendedName>
        <fullName evidence="1">biotin carboxylase</fullName>
        <ecNumber evidence="1">6.3.4.14</ecNumber>
    </recommendedName>
</protein>
<dbReference type="InterPro" id="IPR011054">
    <property type="entry name" value="Rudment_hybrid_motif"/>
</dbReference>
<dbReference type="Pfam" id="PF02785">
    <property type="entry name" value="Biotin_carb_C"/>
    <property type="match status" value="1"/>
</dbReference>
<dbReference type="InterPro" id="IPR005479">
    <property type="entry name" value="CPAse_ATP-bd"/>
</dbReference>
<dbReference type="InterPro" id="IPR011761">
    <property type="entry name" value="ATP-grasp"/>
</dbReference>
<organism evidence="9 10">
    <name type="scientific">Pseudomonas syringae pv. actinidiae ICMP 19096</name>
    <dbReference type="NCBI Taxonomy" id="1194405"/>
    <lineage>
        <taxon>Bacteria</taxon>
        <taxon>Pseudomonadati</taxon>
        <taxon>Pseudomonadota</taxon>
        <taxon>Gammaproteobacteria</taxon>
        <taxon>Pseudomonadales</taxon>
        <taxon>Pseudomonadaceae</taxon>
        <taxon>Pseudomonas</taxon>
        <taxon>Pseudomonas syringae</taxon>
    </lineage>
</organism>
<dbReference type="SUPFAM" id="SSF51246">
    <property type="entry name" value="Rudiment single hybrid motif"/>
    <property type="match status" value="1"/>
</dbReference>
<evidence type="ECO:0000313" key="9">
    <source>
        <dbReference type="EMBL" id="EPN66249.1"/>
    </source>
</evidence>
<dbReference type="Proteomes" id="UP000018849">
    <property type="component" value="Unassembled WGS sequence"/>
</dbReference>
<evidence type="ECO:0000256" key="4">
    <source>
        <dbReference type="ARBA" id="ARBA00022840"/>
    </source>
</evidence>
<dbReference type="InterPro" id="IPR005482">
    <property type="entry name" value="Biotin_COase_C"/>
</dbReference>
<comment type="caution">
    <text evidence="9">The sequence shown here is derived from an EMBL/GenBank/DDBJ whole genome shotgun (WGS) entry which is preliminary data.</text>
</comment>
<dbReference type="EMBL" id="AOKF01000549">
    <property type="protein sequence ID" value="EPN66249.1"/>
    <property type="molecule type" value="Genomic_DNA"/>
</dbReference>
<dbReference type="PANTHER" id="PTHR48095">
    <property type="entry name" value="PYRUVATE CARBOXYLASE SUBUNIT A"/>
    <property type="match status" value="1"/>
</dbReference>
<name>A0A656K2C7_PSESF</name>
<dbReference type="InterPro" id="IPR051602">
    <property type="entry name" value="ACC_Biotin_Carboxylase"/>
</dbReference>
<feature type="non-terminal residue" evidence="9">
    <location>
        <position position="140"/>
    </location>
</feature>
<comment type="catalytic activity">
    <reaction evidence="5">
        <text>N(6)-biotinyl-L-lysyl-[protein] + hydrogencarbonate + ATP = N(6)-carboxybiotinyl-L-lysyl-[protein] + ADP + phosphate + H(+)</text>
        <dbReference type="Rhea" id="RHEA:13501"/>
        <dbReference type="Rhea" id="RHEA-COMP:10505"/>
        <dbReference type="Rhea" id="RHEA-COMP:10506"/>
        <dbReference type="ChEBI" id="CHEBI:15378"/>
        <dbReference type="ChEBI" id="CHEBI:17544"/>
        <dbReference type="ChEBI" id="CHEBI:30616"/>
        <dbReference type="ChEBI" id="CHEBI:43474"/>
        <dbReference type="ChEBI" id="CHEBI:83144"/>
        <dbReference type="ChEBI" id="CHEBI:83145"/>
        <dbReference type="ChEBI" id="CHEBI:456216"/>
        <dbReference type="EC" id="6.3.4.14"/>
    </reaction>
</comment>
<dbReference type="GO" id="GO:0046872">
    <property type="term" value="F:metal ion binding"/>
    <property type="evidence" value="ECO:0007669"/>
    <property type="project" value="InterPro"/>
</dbReference>
<proteinExistence type="predicted"/>
<evidence type="ECO:0000259" key="7">
    <source>
        <dbReference type="PROSITE" id="PS50975"/>
    </source>
</evidence>
<dbReference type="Pfam" id="PF02786">
    <property type="entry name" value="CPSase_L_D2"/>
    <property type="match status" value="1"/>
</dbReference>
<keyword evidence="3 6" id="KW-0547">Nucleotide-binding</keyword>
<dbReference type="SMART" id="SM00878">
    <property type="entry name" value="Biotin_carb_C"/>
    <property type="match status" value="1"/>
</dbReference>
<dbReference type="PROSITE" id="PS50979">
    <property type="entry name" value="BC"/>
    <property type="match status" value="1"/>
</dbReference>
<dbReference type="GO" id="GO:0005524">
    <property type="term" value="F:ATP binding"/>
    <property type="evidence" value="ECO:0007669"/>
    <property type="project" value="UniProtKB-UniRule"/>
</dbReference>
<evidence type="ECO:0000259" key="8">
    <source>
        <dbReference type="PROSITE" id="PS50979"/>
    </source>
</evidence>
<evidence type="ECO:0000256" key="5">
    <source>
        <dbReference type="ARBA" id="ARBA00048600"/>
    </source>
</evidence>
<keyword evidence="2 9" id="KW-0436">Ligase</keyword>
<gene>
    <name evidence="9" type="ORF">A245_06689</name>
</gene>
<dbReference type="PROSITE" id="PS00867">
    <property type="entry name" value="CPSASE_2"/>
    <property type="match status" value="1"/>
</dbReference>